<gene>
    <name evidence="1" type="ORF">CEXT_496411</name>
</gene>
<protein>
    <submittedName>
        <fullName evidence="1">Uncharacterized protein</fullName>
    </submittedName>
</protein>
<sequence length="106" mass="12350">MQLAVKRLSTLLEYIIEANALDSTVNSYHSKISTRPNLHYKFNTPEKHEKYKNKKKRTKASLETVKSAEILFGVFWELEHKTEETPQEDRDGVTPDLCMRWPEAIG</sequence>
<evidence type="ECO:0000313" key="2">
    <source>
        <dbReference type="Proteomes" id="UP001054945"/>
    </source>
</evidence>
<keyword evidence="2" id="KW-1185">Reference proteome</keyword>
<name>A0AAV4R535_CAEEX</name>
<dbReference type="AlphaFoldDB" id="A0AAV4R535"/>
<evidence type="ECO:0000313" key="1">
    <source>
        <dbReference type="EMBL" id="GIY16141.1"/>
    </source>
</evidence>
<dbReference type="EMBL" id="BPLR01007335">
    <property type="protein sequence ID" value="GIY16141.1"/>
    <property type="molecule type" value="Genomic_DNA"/>
</dbReference>
<accession>A0AAV4R535</accession>
<comment type="caution">
    <text evidence="1">The sequence shown here is derived from an EMBL/GenBank/DDBJ whole genome shotgun (WGS) entry which is preliminary data.</text>
</comment>
<reference evidence="1 2" key="1">
    <citation type="submission" date="2021-06" db="EMBL/GenBank/DDBJ databases">
        <title>Caerostris extrusa draft genome.</title>
        <authorList>
            <person name="Kono N."/>
            <person name="Arakawa K."/>
        </authorList>
    </citation>
    <scope>NUCLEOTIDE SEQUENCE [LARGE SCALE GENOMIC DNA]</scope>
</reference>
<proteinExistence type="predicted"/>
<organism evidence="1 2">
    <name type="scientific">Caerostris extrusa</name>
    <name type="common">Bark spider</name>
    <name type="synonym">Caerostris bankana</name>
    <dbReference type="NCBI Taxonomy" id="172846"/>
    <lineage>
        <taxon>Eukaryota</taxon>
        <taxon>Metazoa</taxon>
        <taxon>Ecdysozoa</taxon>
        <taxon>Arthropoda</taxon>
        <taxon>Chelicerata</taxon>
        <taxon>Arachnida</taxon>
        <taxon>Araneae</taxon>
        <taxon>Araneomorphae</taxon>
        <taxon>Entelegynae</taxon>
        <taxon>Araneoidea</taxon>
        <taxon>Araneidae</taxon>
        <taxon>Caerostris</taxon>
    </lineage>
</organism>
<dbReference type="Proteomes" id="UP001054945">
    <property type="component" value="Unassembled WGS sequence"/>
</dbReference>